<proteinExistence type="predicted"/>
<evidence type="ECO:0000313" key="1">
    <source>
        <dbReference type="EMBL" id="TDN80247.1"/>
    </source>
</evidence>
<organism evidence="1 2">
    <name type="scientific">Stakelama pacifica</name>
    <dbReference type="NCBI Taxonomy" id="517720"/>
    <lineage>
        <taxon>Bacteria</taxon>
        <taxon>Pseudomonadati</taxon>
        <taxon>Pseudomonadota</taxon>
        <taxon>Alphaproteobacteria</taxon>
        <taxon>Sphingomonadales</taxon>
        <taxon>Sphingomonadaceae</taxon>
        <taxon>Stakelama</taxon>
    </lineage>
</organism>
<dbReference type="Proteomes" id="UP000295493">
    <property type="component" value="Unassembled WGS sequence"/>
</dbReference>
<keyword evidence="2" id="KW-1185">Reference proteome</keyword>
<protein>
    <submittedName>
        <fullName evidence="1">Uncharacterized protein</fullName>
    </submittedName>
</protein>
<dbReference type="AlphaFoldDB" id="A0A4R6FGE3"/>
<comment type="caution">
    <text evidence="1">The sequence shown here is derived from an EMBL/GenBank/DDBJ whole genome shotgun (WGS) entry which is preliminary data.</text>
</comment>
<reference evidence="1 2" key="1">
    <citation type="submission" date="2019-03" db="EMBL/GenBank/DDBJ databases">
        <title>Genomic Encyclopedia of Type Strains, Phase IV (KMG-IV): sequencing the most valuable type-strain genomes for metagenomic binning, comparative biology and taxonomic classification.</title>
        <authorList>
            <person name="Goeker M."/>
        </authorList>
    </citation>
    <scope>NUCLEOTIDE SEQUENCE [LARGE SCALE GENOMIC DNA]</scope>
    <source>
        <strain evidence="1 2">DSM 25059</strain>
    </source>
</reference>
<accession>A0A4R6FGE3</accession>
<dbReference type="EMBL" id="SNWD01000010">
    <property type="protein sequence ID" value="TDN80247.1"/>
    <property type="molecule type" value="Genomic_DNA"/>
</dbReference>
<name>A0A4R6FGE3_9SPHN</name>
<sequence>MAGRPRGKDTLEHSRTDSQFGYNESVLILLTQRQEEGREGQGRTAILSQVAPDRMGNLSIGDAARL</sequence>
<evidence type="ECO:0000313" key="2">
    <source>
        <dbReference type="Proteomes" id="UP000295493"/>
    </source>
</evidence>
<gene>
    <name evidence="1" type="ORF">EV664_11039</name>
</gene>